<gene>
    <name evidence="3" type="ORF">IMCC12053_111</name>
</gene>
<feature type="domain" description="Flagellar assembly protein FliH/Type III secretion system HrpE" evidence="2">
    <location>
        <begin position="219"/>
        <end position="321"/>
    </location>
</feature>
<dbReference type="KEGG" id="cmar:IMCC12053_111"/>
<dbReference type="Pfam" id="PF02108">
    <property type="entry name" value="FliH"/>
    <property type="match status" value="1"/>
</dbReference>
<evidence type="ECO:0000313" key="4">
    <source>
        <dbReference type="Proteomes" id="UP000064920"/>
    </source>
</evidence>
<keyword evidence="4" id="KW-1185">Reference proteome</keyword>
<keyword evidence="3" id="KW-0282">Flagellum</keyword>
<sequence>MTQDFVPHEGLIRASDVAAGAPLKQSEITRFINTIDTEVYQRDEAAPRKPDAPFKSKSLLDLAREASERIALQDAARERAQEEAEDAAEKAAPEQPPEPATPGPAAKEETPSATDQAAAKVSDQTEPQPLSGADAGKQDDSPIEVATEPTTLQPDSLAPETELGAPDPEPTSPSMVASESVSEQAADSQITEAFEAGVLEGQRQARDEVEAMMSHALGLLEQTVEAFQEQGHDASLALRDSISASVISLASSRAGMQIDQMPKAFGARIETLAERIQTSTSAPILKVHPSDLLVLKPCLEQSRKLLSLRLVADESLARGDIDLALEGIRLTDVMPRVEQAPTFVHYVPLTLADDVVDEPETHTPEVSLEAVDENQPADGADQALNDEPIEESLDDIIADQPEK</sequence>
<evidence type="ECO:0000256" key="1">
    <source>
        <dbReference type="SAM" id="MobiDB-lite"/>
    </source>
</evidence>
<feature type="region of interest" description="Disordered" evidence="1">
    <location>
        <begin position="360"/>
        <end position="403"/>
    </location>
</feature>
<dbReference type="RefSeq" id="WP_062214722.1">
    <property type="nucleotide sequence ID" value="NZ_CP012023.1"/>
</dbReference>
<proteinExistence type="predicted"/>
<dbReference type="InterPro" id="IPR018035">
    <property type="entry name" value="Flagellar_FliH/T3SS_HrpE"/>
</dbReference>
<keyword evidence="3" id="KW-0969">Cilium</keyword>
<feature type="region of interest" description="Disordered" evidence="1">
    <location>
        <begin position="70"/>
        <end position="188"/>
    </location>
</feature>
<reference evidence="3 4" key="1">
    <citation type="submission" date="2015-05" db="EMBL/GenBank/DDBJ databases">
        <authorList>
            <person name="Wang D.B."/>
            <person name="Wang M."/>
        </authorList>
    </citation>
    <scope>NUCLEOTIDE SEQUENCE [LARGE SCALE GENOMIC DNA]</scope>
    <source>
        <strain evidence="3 4">IMCC 12053</strain>
    </source>
</reference>
<dbReference type="Proteomes" id="UP000064920">
    <property type="component" value="Chromosome"/>
</dbReference>
<feature type="compositionally biased region" description="Polar residues" evidence="1">
    <location>
        <begin position="172"/>
        <end position="188"/>
    </location>
</feature>
<organism evidence="3 4">
    <name type="scientific">Celeribacter marinus</name>
    <dbReference type="NCBI Taxonomy" id="1397108"/>
    <lineage>
        <taxon>Bacteria</taxon>
        <taxon>Pseudomonadati</taxon>
        <taxon>Pseudomonadota</taxon>
        <taxon>Alphaproteobacteria</taxon>
        <taxon>Rhodobacterales</taxon>
        <taxon>Roseobacteraceae</taxon>
        <taxon>Celeribacter</taxon>
    </lineage>
</organism>
<feature type="compositionally biased region" description="Basic and acidic residues" evidence="1">
    <location>
        <begin position="75"/>
        <end position="92"/>
    </location>
</feature>
<dbReference type="STRING" id="1397108.IMCC12053_111"/>
<dbReference type="AlphaFoldDB" id="A0A0N7HI28"/>
<name>A0A0N7HI28_9RHOB</name>
<dbReference type="EMBL" id="CP012023">
    <property type="protein sequence ID" value="ALI54061.1"/>
    <property type="molecule type" value="Genomic_DNA"/>
</dbReference>
<protein>
    <submittedName>
        <fullName evidence="3">Flagellar assembly protein FliH</fullName>
    </submittedName>
</protein>
<dbReference type="PATRIC" id="fig|1397108.4.peg.116"/>
<evidence type="ECO:0000259" key="2">
    <source>
        <dbReference type="Pfam" id="PF02108"/>
    </source>
</evidence>
<evidence type="ECO:0000313" key="3">
    <source>
        <dbReference type="EMBL" id="ALI54061.1"/>
    </source>
</evidence>
<feature type="compositionally biased region" description="Acidic residues" evidence="1">
    <location>
        <begin position="387"/>
        <end position="397"/>
    </location>
</feature>
<keyword evidence="3" id="KW-0966">Cell projection</keyword>
<accession>A0A0N7HI28</accession>